<evidence type="ECO:0000313" key="13">
    <source>
        <dbReference type="EMBL" id="SPP33110.1"/>
    </source>
</evidence>
<proteinExistence type="inferred from homology"/>
<evidence type="ECO:0000256" key="10">
    <source>
        <dbReference type="PIRSR" id="PIRSR001415-5"/>
    </source>
</evidence>
<accession>A0A3B0IVZ6</accession>
<dbReference type="PRINTS" id="PR00144">
    <property type="entry name" value="DALDHYDRTASE"/>
</dbReference>
<evidence type="ECO:0000256" key="2">
    <source>
        <dbReference type="ARBA" id="ARBA00008055"/>
    </source>
</evidence>
<dbReference type="CDD" id="cd04823">
    <property type="entry name" value="ALAD_PBGS_aspartate_rich"/>
    <property type="match status" value="1"/>
</dbReference>
<dbReference type="FunFam" id="3.20.20.70:FF:000019">
    <property type="entry name" value="Delta-aminolevulinic acid dehydratase"/>
    <property type="match status" value="1"/>
</dbReference>
<keyword evidence="5" id="KW-0350">Heme biosynthesis</keyword>
<name>A0A3B0IVZ6_9RICK</name>
<reference evidence="13" key="1">
    <citation type="submission" date="2018-04" db="EMBL/GenBank/DDBJ databases">
        <authorList>
            <person name="Go L.Y."/>
            <person name="Mitchell J.A."/>
        </authorList>
    </citation>
    <scope>NUCLEOTIDE SEQUENCE</scope>
    <source>
        <strain evidence="13">WBAD</strain>
    </source>
</reference>
<dbReference type="GO" id="GO:0006782">
    <property type="term" value="P:protoporphyrinogen IX biosynthetic process"/>
    <property type="evidence" value="ECO:0007669"/>
    <property type="project" value="UniProtKB-UniPathway"/>
</dbReference>
<comment type="pathway">
    <text evidence="1">Porphyrin-containing compound metabolism; protoporphyrin-IX biosynthesis; coproporphyrinogen-III from 5-aminolevulinate: step 1/4.</text>
</comment>
<dbReference type="EC" id="4.2.1.24" evidence="3 11"/>
<comment type="similarity">
    <text evidence="2 12">Belongs to the ALAD family.</text>
</comment>
<keyword evidence="10" id="KW-0479">Metal-binding</keyword>
<keyword evidence="7 11" id="KW-0627">Porphyrin biosynthesis</keyword>
<dbReference type="Gene3D" id="3.20.20.70">
    <property type="entry name" value="Aldolase class I"/>
    <property type="match status" value="1"/>
</dbReference>
<keyword evidence="6 11" id="KW-0456">Lyase</keyword>
<feature type="active site" description="Schiff-base intermediate with substrate" evidence="9">
    <location>
        <position position="255"/>
    </location>
</feature>
<feature type="active site" description="Schiff-base intermediate with substrate" evidence="9">
    <location>
        <position position="200"/>
    </location>
</feature>
<evidence type="ECO:0000256" key="5">
    <source>
        <dbReference type="ARBA" id="ARBA00023133"/>
    </source>
</evidence>
<dbReference type="PANTHER" id="PTHR11458">
    <property type="entry name" value="DELTA-AMINOLEVULINIC ACID DEHYDRATASE"/>
    <property type="match status" value="1"/>
</dbReference>
<evidence type="ECO:0000256" key="4">
    <source>
        <dbReference type="ARBA" id="ARBA00020771"/>
    </source>
</evidence>
<dbReference type="PANTHER" id="PTHR11458:SF0">
    <property type="entry name" value="DELTA-AMINOLEVULINIC ACID DEHYDRATASE"/>
    <property type="match status" value="1"/>
</dbReference>
<keyword evidence="10" id="KW-0460">Magnesium</keyword>
<dbReference type="Pfam" id="PF00490">
    <property type="entry name" value="ALAD"/>
    <property type="match status" value="1"/>
</dbReference>
<dbReference type="PROSITE" id="PS00169">
    <property type="entry name" value="D_ALA_DEHYDRATASE"/>
    <property type="match status" value="1"/>
</dbReference>
<comment type="subunit">
    <text evidence="11">Homooctamer.</text>
</comment>
<dbReference type="GO" id="GO:0004655">
    <property type="term" value="F:porphobilinogen synthase activity"/>
    <property type="evidence" value="ECO:0007669"/>
    <property type="project" value="UniProtKB-EC"/>
</dbReference>
<evidence type="ECO:0000256" key="6">
    <source>
        <dbReference type="ARBA" id="ARBA00023239"/>
    </source>
</evidence>
<dbReference type="GO" id="GO:0005829">
    <property type="term" value="C:cytosol"/>
    <property type="evidence" value="ECO:0007669"/>
    <property type="project" value="TreeGrafter"/>
</dbReference>
<dbReference type="SMART" id="SM01004">
    <property type="entry name" value="ALAD"/>
    <property type="match status" value="1"/>
</dbReference>
<comment type="catalytic activity">
    <reaction evidence="8 11">
        <text>2 5-aminolevulinate = porphobilinogen + 2 H2O + H(+)</text>
        <dbReference type="Rhea" id="RHEA:24064"/>
        <dbReference type="ChEBI" id="CHEBI:15377"/>
        <dbReference type="ChEBI" id="CHEBI:15378"/>
        <dbReference type="ChEBI" id="CHEBI:58126"/>
        <dbReference type="ChEBI" id="CHEBI:356416"/>
        <dbReference type="EC" id="4.2.1.24"/>
    </reaction>
</comment>
<dbReference type="InterPro" id="IPR030656">
    <property type="entry name" value="ALAD_AS"/>
</dbReference>
<dbReference type="EMBL" id="OUNE01000107">
    <property type="protein sequence ID" value="SPP33110.1"/>
    <property type="molecule type" value="Genomic_DNA"/>
</dbReference>
<evidence type="ECO:0000256" key="9">
    <source>
        <dbReference type="PIRSR" id="PIRSR001415-1"/>
    </source>
</evidence>
<dbReference type="NCBIfam" id="NF006762">
    <property type="entry name" value="PRK09283.1"/>
    <property type="match status" value="1"/>
</dbReference>
<evidence type="ECO:0000256" key="8">
    <source>
        <dbReference type="ARBA" id="ARBA00047651"/>
    </source>
</evidence>
<evidence type="ECO:0000256" key="11">
    <source>
        <dbReference type="RuleBase" id="RU000515"/>
    </source>
</evidence>
<dbReference type="UniPathway" id="UPA00251">
    <property type="reaction ID" value="UER00318"/>
</dbReference>
<organism evidence="13">
    <name type="scientific">Wolbachia endosymbiont of Aleurodicus dispersus</name>
    <dbReference type="NCBI Taxonomy" id="1288877"/>
    <lineage>
        <taxon>Bacteria</taxon>
        <taxon>Pseudomonadati</taxon>
        <taxon>Pseudomonadota</taxon>
        <taxon>Alphaproteobacteria</taxon>
        <taxon>Rickettsiales</taxon>
        <taxon>Anaplasmataceae</taxon>
        <taxon>Wolbachieae</taxon>
        <taxon>Wolbachia</taxon>
    </lineage>
</organism>
<protein>
    <recommendedName>
        <fullName evidence="4 11">Delta-aminolevulinic acid dehydratase</fullName>
        <ecNumber evidence="3 11">4.2.1.24</ecNumber>
    </recommendedName>
</protein>
<dbReference type="InterPro" id="IPR001731">
    <property type="entry name" value="ALAD"/>
</dbReference>
<evidence type="ECO:0000256" key="3">
    <source>
        <dbReference type="ARBA" id="ARBA00012053"/>
    </source>
</evidence>
<dbReference type="SUPFAM" id="SSF51569">
    <property type="entry name" value="Aldolase"/>
    <property type="match status" value="1"/>
</dbReference>
<dbReference type="GO" id="GO:0008270">
    <property type="term" value="F:zinc ion binding"/>
    <property type="evidence" value="ECO:0007669"/>
    <property type="project" value="TreeGrafter"/>
</dbReference>
<evidence type="ECO:0000256" key="1">
    <source>
        <dbReference type="ARBA" id="ARBA00004694"/>
    </source>
</evidence>
<evidence type="ECO:0000256" key="7">
    <source>
        <dbReference type="ARBA" id="ARBA00023244"/>
    </source>
</evidence>
<dbReference type="InterPro" id="IPR013785">
    <property type="entry name" value="Aldolase_TIM"/>
</dbReference>
<feature type="binding site" evidence="10">
    <location>
        <position position="240"/>
    </location>
    <ligand>
        <name>Mg(2+)</name>
        <dbReference type="ChEBI" id="CHEBI:18420"/>
    </ligand>
</feature>
<gene>
    <name evidence="13" type="primary">hemB</name>
    <name evidence="13" type="ORF">WBAD_0614</name>
</gene>
<dbReference type="AlphaFoldDB" id="A0A3B0IVZ6"/>
<sequence>MFNFPNTRLRRRRSGKWIRNLTSESTLSVNDLIFPLFIHDGEETIEPISGLPDIKCYSIDGLVSIAQEAKDLGINAVAIFPVVDSKLKSENAEEAYNPDNLICKAIRAVKSNVPDIGIIADIALDPYTTHGHDGILKSSRIDVENDETVSVLCKQALVLAKAGCDIVAPSDMMDGRIGKIRKALDDNDFQNVSILSYAVKYCSSFYAPFRQVVGSCASSNFIDKSGYQMDYRNAREAICEIEMDIDEGADFIMIKPGMPYLDVIKTASEKFNFPIFAYQVSGEYAMIKAAANNGWLDYDRVIYESLIGFKRAGASAIFTYAALDVAKSLSSVEHLNR</sequence>
<dbReference type="PIRSF" id="PIRSF001415">
    <property type="entry name" value="Porphbilin_synth"/>
    <property type="match status" value="1"/>
</dbReference>
<evidence type="ECO:0000256" key="12">
    <source>
        <dbReference type="RuleBase" id="RU004161"/>
    </source>
</evidence>